<evidence type="ECO:0000313" key="3">
    <source>
        <dbReference type="Proteomes" id="UP001501586"/>
    </source>
</evidence>
<dbReference type="EMBL" id="BAABAZ010000006">
    <property type="protein sequence ID" value="GAA4284406.1"/>
    <property type="molecule type" value="Genomic_DNA"/>
</dbReference>
<dbReference type="RefSeq" id="WP_236866251.1">
    <property type="nucleotide sequence ID" value="NZ_BAABAZ010000006.1"/>
</dbReference>
<sequence>MIDPWDNLIERIARTLSGLQDGDFEVYEYADEPAAEGSGDEGFGSGGFRSGGSSAGGSGSGAGSPATSSPGPQKQSRSRRRKPKHSRYGQCIFADPEKYEVGGYIVEVGAKKYGGWFRDDGFPENPEGLAAIGFRRYSPRENWRTELTSPEEAARALVLGMRDGRDCTEIWRFWRATS</sequence>
<name>A0ABP8EK92_9MICO</name>
<proteinExistence type="predicted"/>
<evidence type="ECO:0000256" key="1">
    <source>
        <dbReference type="SAM" id="MobiDB-lite"/>
    </source>
</evidence>
<comment type="caution">
    <text evidence="2">The sequence shown here is derived from an EMBL/GenBank/DDBJ whole genome shotgun (WGS) entry which is preliminary data.</text>
</comment>
<feature type="compositionally biased region" description="Gly residues" evidence="1">
    <location>
        <begin position="40"/>
        <end position="62"/>
    </location>
</feature>
<accession>A0ABP8EK92</accession>
<gene>
    <name evidence="2" type="ORF">GCM10022261_19370</name>
</gene>
<evidence type="ECO:0000313" key="2">
    <source>
        <dbReference type="EMBL" id="GAA4284406.1"/>
    </source>
</evidence>
<protein>
    <submittedName>
        <fullName evidence="2">Uncharacterized protein</fullName>
    </submittedName>
</protein>
<organism evidence="2 3">
    <name type="scientific">Brevibacterium daeguense</name>
    <dbReference type="NCBI Taxonomy" id="909936"/>
    <lineage>
        <taxon>Bacteria</taxon>
        <taxon>Bacillati</taxon>
        <taxon>Actinomycetota</taxon>
        <taxon>Actinomycetes</taxon>
        <taxon>Micrococcales</taxon>
        <taxon>Brevibacteriaceae</taxon>
        <taxon>Brevibacterium</taxon>
    </lineage>
</organism>
<keyword evidence="3" id="KW-1185">Reference proteome</keyword>
<feature type="region of interest" description="Disordered" evidence="1">
    <location>
        <begin position="27"/>
        <end position="89"/>
    </location>
</feature>
<dbReference type="Proteomes" id="UP001501586">
    <property type="component" value="Unassembled WGS sequence"/>
</dbReference>
<feature type="compositionally biased region" description="Basic residues" evidence="1">
    <location>
        <begin position="76"/>
        <end position="87"/>
    </location>
</feature>
<feature type="compositionally biased region" description="Low complexity" evidence="1">
    <location>
        <begin position="63"/>
        <end position="75"/>
    </location>
</feature>
<reference evidence="3" key="1">
    <citation type="journal article" date="2019" name="Int. J. Syst. Evol. Microbiol.">
        <title>The Global Catalogue of Microorganisms (GCM) 10K type strain sequencing project: providing services to taxonomists for standard genome sequencing and annotation.</title>
        <authorList>
            <consortium name="The Broad Institute Genomics Platform"/>
            <consortium name="The Broad Institute Genome Sequencing Center for Infectious Disease"/>
            <person name="Wu L."/>
            <person name="Ma J."/>
        </authorList>
    </citation>
    <scope>NUCLEOTIDE SEQUENCE [LARGE SCALE GENOMIC DNA]</scope>
    <source>
        <strain evidence="3">JCM 17458</strain>
    </source>
</reference>